<sequence length="110" mass="12885">MTWEKIDNELKERTPRFHQFITASVSNPSHARNRGGLKKVGLQRLSSLYNCMGYKATNTMFEKFGNDFDRDLKVWKEAVEKAELQSHRRAMHPGYYFTGDNVDIRCKPDK</sequence>
<comment type="caution">
    <text evidence="1">The sequence shown here is derived from an EMBL/GenBank/DDBJ whole genome shotgun (WGS) entry which is preliminary data.</text>
</comment>
<organism evidence="1 2">
    <name type="scientific">Desmophyllum pertusum</name>
    <dbReference type="NCBI Taxonomy" id="174260"/>
    <lineage>
        <taxon>Eukaryota</taxon>
        <taxon>Metazoa</taxon>
        <taxon>Cnidaria</taxon>
        <taxon>Anthozoa</taxon>
        <taxon>Hexacorallia</taxon>
        <taxon>Scleractinia</taxon>
        <taxon>Caryophylliina</taxon>
        <taxon>Caryophylliidae</taxon>
        <taxon>Desmophyllum</taxon>
    </lineage>
</organism>
<gene>
    <name evidence="1" type="ORF">OS493_007017</name>
</gene>
<name>A0A9X0CYJ3_9CNID</name>
<protein>
    <submittedName>
        <fullName evidence="1">Uncharacterized protein</fullName>
    </submittedName>
</protein>
<dbReference type="AlphaFoldDB" id="A0A9X0CYJ3"/>
<keyword evidence="2" id="KW-1185">Reference proteome</keyword>
<evidence type="ECO:0000313" key="2">
    <source>
        <dbReference type="Proteomes" id="UP001163046"/>
    </source>
</evidence>
<evidence type="ECO:0000313" key="1">
    <source>
        <dbReference type="EMBL" id="KAJ7380652.1"/>
    </source>
</evidence>
<reference evidence="1" key="1">
    <citation type="submission" date="2023-01" db="EMBL/GenBank/DDBJ databases">
        <title>Genome assembly of the deep-sea coral Lophelia pertusa.</title>
        <authorList>
            <person name="Herrera S."/>
            <person name="Cordes E."/>
        </authorList>
    </citation>
    <scope>NUCLEOTIDE SEQUENCE</scope>
    <source>
        <strain evidence="1">USNM1676648</strain>
        <tissue evidence="1">Polyp</tissue>
    </source>
</reference>
<accession>A0A9X0CYJ3</accession>
<proteinExistence type="predicted"/>
<dbReference type="Proteomes" id="UP001163046">
    <property type="component" value="Unassembled WGS sequence"/>
</dbReference>
<dbReference type="EMBL" id="MU826352">
    <property type="protein sequence ID" value="KAJ7380652.1"/>
    <property type="molecule type" value="Genomic_DNA"/>
</dbReference>
<dbReference type="OrthoDB" id="6123456at2759"/>